<dbReference type="Gene3D" id="2.60.40.10">
    <property type="entry name" value="Immunoglobulins"/>
    <property type="match status" value="2"/>
</dbReference>
<feature type="domain" description="DUF11" evidence="2">
    <location>
        <begin position="383"/>
        <end position="497"/>
    </location>
</feature>
<dbReference type="Pfam" id="PF01345">
    <property type="entry name" value="DUF11"/>
    <property type="match status" value="6"/>
</dbReference>
<dbReference type="InterPro" id="IPR001434">
    <property type="entry name" value="OmcB-like_DUF11"/>
</dbReference>
<name>A0A955L3M7_9BACT</name>
<dbReference type="PANTHER" id="PTHR34819:SF3">
    <property type="entry name" value="CELL SURFACE PROTEIN"/>
    <property type="match status" value="1"/>
</dbReference>
<evidence type="ECO:0000313" key="3">
    <source>
        <dbReference type="EMBL" id="MCA9382294.1"/>
    </source>
</evidence>
<dbReference type="AlphaFoldDB" id="A0A955L3M7"/>
<sequence>MLNLQKKHAMMLFNVSALFVSAVFLFVLVTKSADSGRQVGAEGESDSSIVGLQSSTEAGQAVTQSTSATDVKEVEGVSCSADQDAECAKYTDQGECWSNAEKWKPLGCMWYGDPFTGQCGCGDYSGGGDPNGEVTFDCGEGSVTVHNGSNSSIDLTVGNFTKNANSLGDVDDQCLAAGTPGKVSVAKGTSTISVNKPACGSWQLDVFYEGKQVCVSNGCETGGCPEPGVSADLAITKTDSKDPVMPGEAFKYNLKIENLGPDTAQNVKVSDVLPGNLVFQSVTQGCNFDATTRALSCSLANMPKSGTATYEVNVKLNEDVKTIDKISNTASVKSDTFDPNMANNTDTELTSIVYPSGPDLEITKTGYVNTNNNLHWWYPDSYKQFGEYLTYFMTVTNNGTATANDVVVTDQFIPATRILNGVPEKVKVMYLPSYSSPSCTLISGDKTYDLLVGCKVGNIAPGATAKVYVSVVPYPYEKDTLGTRYALGQIINDACIQGTDNCDREDLDMADFEIVKNGPELVRVGKNYEYTLNVKNYGPYEAANVQVFDQIPSYFTLNSVTTSRGTCEYNESTRLLRCRLASDDNKFYPGNTATVKLNLKVNGSSEPDKLCNTADVRSGRYDPYIGNNTSTFCSKIVEDIADVTVIKTATPEPAMVGGNLNYTFTVKNIGDTTADNVTLTDNLPSSLDYSNVAVDTDACDYSSLSGKLTCDFGSLNADTSVVFHVSTKIAQAFTGSDFINTAYVATTSKESNYDNNQSSWKTTVNRTVNMTVTKTDDTDPVTAGGSPFNYNVKIVNNGPAVAHNVYAVDTLPAGFSPLFATGDIAGGSCTINASAWTFTCELNGDLAVGQTWNLSVNVQVQSYVAAGTYTNIVTAYADENTKGVKATEDTTVLNSSDVGITKTDDIDPANPGDVLTYTLTVTNYGVSVANNVNVADTLPDGLTFLAASPTQGSCTYASGVVSCSLGSMAVGSVVSIAVVTQVDSDTLGVIYNTATVTTTTPDNNPDNNSVTIDTTVKEPQVLGVTIPSKLAPTGDSLLSNLVLTAVMILGFFTLILGFYKTRINQMYMEP</sequence>
<dbReference type="InterPro" id="IPR051172">
    <property type="entry name" value="Chlamydia_OmcB"/>
</dbReference>
<feature type="domain" description="DUF11" evidence="2">
    <location>
        <begin position="897"/>
        <end position="1012"/>
    </location>
</feature>
<feature type="domain" description="DUF11" evidence="2">
    <location>
        <begin position="513"/>
        <end position="631"/>
    </location>
</feature>
<feature type="domain" description="DUF11" evidence="2">
    <location>
        <begin position="771"/>
        <end position="879"/>
    </location>
</feature>
<keyword evidence="1" id="KW-0472">Membrane</keyword>
<reference evidence="3" key="1">
    <citation type="submission" date="2020-04" db="EMBL/GenBank/DDBJ databases">
        <authorList>
            <person name="Zhang T."/>
        </authorList>
    </citation>
    <scope>NUCLEOTIDE SEQUENCE</scope>
    <source>
        <strain evidence="3">HKST-UBA10</strain>
    </source>
</reference>
<protein>
    <submittedName>
        <fullName evidence="3">DUF11 domain-containing protein</fullName>
    </submittedName>
</protein>
<evidence type="ECO:0000259" key="2">
    <source>
        <dbReference type="Pfam" id="PF01345"/>
    </source>
</evidence>
<feature type="domain" description="DUF11" evidence="2">
    <location>
        <begin position="232"/>
        <end position="347"/>
    </location>
</feature>
<dbReference type="PANTHER" id="PTHR34819">
    <property type="entry name" value="LARGE CYSTEINE-RICH PERIPLASMIC PROTEIN OMCB"/>
    <property type="match status" value="1"/>
</dbReference>
<keyword evidence="1" id="KW-1133">Transmembrane helix</keyword>
<dbReference type="Proteomes" id="UP000782843">
    <property type="component" value="Unassembled WGS sequence"/>
</dbReference>
<dbReference type="InterPro" id="IPR013783">
    <property type="entry name" value="Ig-like_fold"/>
</dbReference>
<evidence type="ECO:0000256" key="1">
    <source>
        <dbReference type="SAM" id="Phobius"/>
    </source>
</evidence>
<dbReference type="Gene3D" id="2.60.40.1170">
    <property type="entry name" value="Mu homology domain, subdomain B"/>
    <property type="match status" value="2"/>
</dbReference>
<evidence type="ECO:0000313" key="4">
    <source>
        <dbReference type="Proteomes" id="UP000782843"/>
    </source>
</evidence>
<proteinExistence type="predicted"/>
<feature type="domain" description="DUF11" evidence="2">
    <location>
        <begin position="642"/>
        <end position="760"/>
    </location>
</feature>
<keyword evidence="1" id="KW-0812">Transmembrane</keyword>
<accession>A0A955L3M7</accession>
<organism evidence="3 4">
    <name type="scientific">Candidatus Dojkabacteria bacterium</name>
    <dbReference type="NCBI Taxonomy" id="2099670"/>
    <lineage>
        <taxon>Bacteria</taxon>
        <taxon>Candidatus Dojkabacteria</taxon>
    </lineage>
</organism>
<dbReference type="EMBL" id="JAGQLG010000101">
    <property type="protein sequence ID" value="MCA9382294.1"/>
    <property type="molecule type" value="Genomic_DNA"/>
</dbReference>
<comment type="caution">
    <text evidence="3">The sequence shown here is derived from an EMBL/GenBank/DDBJ whole genome shotgun (WGS) entry which is preliminary data.</text>
</comment>
<dbReference type="NCBIfam" id="TIGR01451">
    <property type="entry name" value="B_ant_repeat"/>
    <property type="match status" value="6"/>
</dbReference>
<dbReference type="InterPro" id="IPR047589">
    <property type="entry name" value="DUF11_rpt"/>
</dbReference>
<gene>
    <name evidence="3" type="ORF">KC660_02700</name>
</gene>
<reference evidence="3" key="2">
    <citation type="journal article" date="2021" name="Microbiome">
        <title>Successional dynamics and alternative stable states in a saline activated sludge microbial community over 9 years.</title>
        <authorList>
            <person name="Wang Y."/>
            <person name="Ye J."/>
            <person name="Ju F."/>
            <person name="Liu L."/>
            <person name="Boyd J.A."/>
            <person name="Deng Y."/>
            <person name="Parks D.H."/>
            <person name="Jiang X."/>
            <person name="Yin X."/>
            <person name="Woodcroft B.J."/>
            <person name="Tyson G.W."/>
            <person name="Hugenholtz P."/>
            <person name="Polz M.F."/>
            <person name="Zhang T."/>
        </authorList>
    </citation>
    <scope>NUCLEOTIDE SEQUENCE</scope>
    <source>
        <strain evidence="3">HKST-UBA10</strain>
    </source>
</reference>
<feature type="transmembrane region" description="Helical" evidence="1">
    <location>
        <begin position="1037"/>
        <end position="1059"/>
    </location>
</feature>